<dbReference type="EnsemblPlants" id="OMERI02G05250.3">
    <property type="protein sequence ID" value="OMERI02G05250.3"/>
    <property type="gene ID" value="OMERI02G05250"/>
</dbReference>
<sequence>MAGVLPGRENKLTHHLPYLQVAVWHRPPPTRPFFQFTGVCRRLLPTRQEPDGGGNPEELVAEVDLLERKAATLDRVLNEQCDEIQKPNAEASGCYVEGEGTATKVMKECVQQLRNAKNRTFMFDILGSSSAHLKSPSKKKKEAVLVLVPLASAIAAAQFSLATVVIYFPGARGNRKQFRRWAWGCFHPVPGHASNTGSHIEASWTYTGRMARVVHPVDDFFFKSPSKKKKEAVLVLVPLASAIAAAQFSLATVVIYFPGARGNRKQFRRWAWGCFHPVPGHASNTGSHIEASWTYTGRMARVVHPVDDFFFVLLYS</sequence>
<evidence type="ECO:0000313" key="2">
    <source>
        <dbReference type="EnsemblPlants" id="OMERI02G05250.3"/>
    </source>
</evidence>
<keyword evidence="1" id="KW-1133">Transmembrane helix</keyword>
<organism evidence="2">
    <name type="scientific">Oryza meridionalis</name>
    <dbReference type="NCBI Taxonomy" id="40149"/>
    <lineage>
        <taxon>Eukaryota</taxon>
        <taxon>Viridiplantae</taxon>
        <taxon>Streptophyta</taxon>
        <taxon>Embryophyta</taxon>
        <taxon>Tracheophyta</taxon>
        <taxon>Spermatophyta</taxon>
        <taxon>Magnoliopsida</taxon>
        <taxon>Liliopsida</taxon>
        <taxon>Poales</taxon>
        <taxon>Poaceae</taxon>
        <taxon>BOP clade</taxon>
        <taxon>Oryzoideae</taxon>
        <taxon>Oryzeae</taxon>
        <taxon>Oryzinae</taxon>
        <taxon>Oryza</taxon>
    </lineage>
</organism>
<accession>A0A0E0CFW3</accession>
<keyword evidence="3" id="KW-1185">Reference proteome</keyword>
<protein>
    <submittedName>
        <fullName evidence="2">Uncharacterized protein</fullName>
    </submittedName>
</protein>
<proteinExistence type="predicted"/>
<dbReference type="AlphaFoldDB" id="A0A0E0CFW3"/>
<reference evidence="2" key="2">
    <citation type="submission" date="2018-05" db="EMBL/GenBank/DDBJ databases">
        <title>OmerRS3 (Oryza meridionalis Reference Sequence Version 3).</title>
        <authorList>
            <person name="Zhang J."/>
            <person name="Kudrna D."/>
            <person name="Lee S."/>
            <person name="Talag J."/>
            <person name="Welchert J."/>
            <person name="Wing R.A."/>
        </authorList>
    </citation>
    <scope>NUCLEOTIDE SEQUENCE [LARGE SCALE GENOMIC DNA]</scope>
    <source>
        <strain evidence="2">cv. OR44</strain>
    </source>
</reference>
<keyword evidence="1" id="KW-0472">Membrane</keyword>
<keyword evidence="1" id="KW-0812">Transmembrane</keyword>
<reference evidence="2" key="1">
    <citation type="submission" date="2015-04" db="UniProtKB">
        <authorList>
            <consortium name="EnsemblPlants"/>
        </authorList>
    </citation>
    <scope>IDENTIFICATION</scope>
</reference>
<dbReference type="HOGENOM" id="CLU_077007_0_0_1"/>
<evidence type="ECO:0000313" key="3">
    <source>
        <dbReference type="Proteomes" id="UP000008021"/>
    </source>
</evidence>
<feature type="transmembrane region" description="Helical" evidence="1">
    <location>
        <begin position="232"/>
        <end position="259"/>
    </location>
</feature>
<evidence type="ECO:0000256" key="1">
    <source>
        <dbReference type="SAM" id="Phobius"/>
    </source>
</evidence>
<dbReference type="Gramene" id="OMERI02G05250.3">
    <property type="protein sequence ID" value="OMERI02G05250.3"/>
    <property type="gene ID" value="OMERI02G05250"/>
</dbReference>
<name>A0A0E0CFW3_9ORYZ</name>
<dbReference type="Proteomes" id="UP000008021">
    <property type="component" value="Chromosome 2"/>
</dbReference>
<feature type="transmembrane region" description="Helical" evidence="1">
    <location>
        <begin position="143"/>
        <end position="168"/>
    </location>
</feature>